<dbReference type="InterPro" id="IPR012902">
    <property type="entry name" value="N_methyl_site"/>
</dbReference>
<evidence type="ECO:0000256" key="1">
    <source>
        <dbReference type="SAM" id="Phobius"/>
    </source>
</evidence>
<dbReference type="Pfam" id="PF07963">
    <property type="entry name" value="N_methyl"/>
    <property type="match status" value="1"/>
</dbReference>
<accession>A0A1V5SDS6</accession>
<name>A0A1V5SDS6_9BACT</name>
<keyword evidence="1" id="KW-0812">Transmembrane</keyword>
<dbReference type="Proteomes" id="UP000485367">
    <property type="component" value="Unassembled WGS sequence"/>
</dbReference>
<dbReference type="NCBIfam" id="TIGR02532">
    <property type="entry name" value="IV_pilin_GFxxxE"/>
    <property type="match status" value="1"/>
</dbReference>
<comment type="caution">
    <text evidence="2">The sequence shown here is derived from an EMBL/GenBank/DDBJ whole genome shotgun (WGS) entry which is preliminary data.</text>
</comment>
<proteinExistence type="predicted"/>
<keyword evidence="1" id="KW-0472">Membrane</keyword>
<evidence type="ECO:0000313" key="2">
    <source>
        <dbReference type="EMBL" id="OQA52635.1"/>
    </source>
</evidence>
<dbReference type="AlphaFoldDB" id="A0A1V5SDS6"/>
<dbReference type="EMBL" id="MWBO01000026">
    <property type="protein sequence ID" value="OQA52635.1"/>
    <property type="molecule type" value="Genomic_DNA"/>
</dbReference>
<organism evidence="2">
    <name type="scientific">candidate division WS2 bacterium ADurb.Bin280</name>
    <dbReference type="NCBI Taxonomy" id="1852829"/>
    <lineage>
        <taxon>Bacteria</taxon>
        <taxon>candidate division WS2</taxon>
    </lineage>
</organism>
<keyword evidence="1" id="KW-1133">Transmembrane helix</keyword>
<feature type="transmembrane region" description="Helical" evidence="1">
    <location>
        <begin position="12"/>
        <end position="34"/>
    </location>
</feature>
<protein>
    <submittedName>
        <fullName evidence="2">Uncharacterized protein</fullName>
    </submittedName>
</protein>
<gene>
    <name evidence="2" type="ORF">BWY43_00424</name>
</gene>
<sequence>MKKIKSFTLVEILVATTIFAIVAVIASASSSMIISTTNKSDDLSKSEVCVRQVYDFVRAAISSSDSNMRFYPAELAGTSRFQLKLFGDVPPENEASFPAIAYFVSSEKFRIIHKLGDSFFLSDELEFNKNLSTYYNVSSSKKIHSDDCSFFIPSPAPISGYDFVKPFTITRNQNIQMGDLTKSENRSYLIHLKDIAYRSKQGGEDVVTMSEAWESKIFSRLDLVISESLKSL</sequence>
<reference evidence="2" key="1">
    <citation type="submission" date="2017-02" db="EMBL/GenBank/DDBJ databases">
        <title>Delving into the versatile metabolic prowess of the omnipresent phylum Bacteroidetes.</title>
        <authorList>
            <person name="Nobu M.K."/>
            <person name="Mei R."/>
            <person name="Narihiro T."/>
            <person name="Kuroda K."/>
            <person name="Liu W.-T."/>
        </authorList>
    </citation>
    <scope>NUCLEOTIDE SEQUENCE</scope>
    <source>
        <strain evidence="2">ADurb.Bin280</strain>
    </source>
</reference>